<dbReference type="GO" id="GO:0006508">
    <property type="term" value="P:proteolysis"/>
    <property type="evidence" value="ECO:0007669"/>
    <property type="project" value="InterPro"/>
</dbReference>
<evidence type="ECO:0000313" key="6">
    <source>
        <dbReference type="Proteomes" id="UP000192441"/>
    </source>
</evidence>
<protein>
    <submittedName>
        <fullName evidence="5">D-alanyl-D-alanine carboxypeptidase/D-alanyl-D-alanine-endopeptidase</fullName>
    </submittedName>
</protein>
<proteinExistence type="inferred from homology"/>
<dbReference type="PROSITE" id="PS51257">
    <property type="entry name" value="PROKAR_LIPOPROTEIN"/>
    <property type="match status" value="1"/>
</dbReference>
<keyword evidence="7" id="KW-1185">Reference proteome</keyword>
<dbReference type="Pfam" id="PF02113">
    <property type="entry name" value="Peptidase_S13"/>
    <property type="match status" value="1"/>
</dbReference>
<dbReference type="InterPro" id="IPR000667">
    <property type="entry name" value="Peptidase_S13"/>
</dbReference>
<dbReference type="PANTHER" id="PTHR30023">
    <property type="entry name" value="D-ALANYL-D-ALANINE CARBOXYPEPTIDASE"/>
    <property type="match status" value="1"/>
</dbReference>
<dbReference type="SUPFAM" id="SSF56601">
    <property type="entry name" value="beta-lactamase/transpeptidase-like"/>
    <property type="match status" value="1"/>
</dbReference>
<dbReference type="NCBIfam" id="TIGR00666">
    <property type="entry name" value="PBP4"/>
    <property type="match status" value="1"/>
</dbReference>
<gene>
    <name evidence="4" type="primary">dacB</name>
    <name evidence="5" type="ORF">BST20_09370</name>
    <name evidence="4" type="ORF">MBRA_19190</name>
</gene>
<dbReference type="Gene3D" id="3.40.710.10">
    <property type="entry name" value="DD-peptidase/beta-lactamase superfamily"/>
    <property type="match status" value="1"/>
</dbReference>
<evidence type="ECO:0000256" key="1">
    <source>
        <dbReference type="ARBA" id="ARBA00006096"/>
    </source>
</evidence>
<reference evidence="4" key="3">
    <citation type="submission" date="2020-02" db="EMBL/GenBank/DDBJ databases">
        <authorList>
            <person name="Matsumoto Y."/>
            <person name="Kinjo T."/>
            <person name="Motooka D."/>
            <person name="Nabeya D."/>
            <person name="Jung N."/>
            <person name="Uechi K."/>
            <person name="Horii T."/>
            <person name="Iida T."/>
            <person name="Fujita J."/>
            <person name="Nakamura S."/>
        </authorList>
    </citation>
    <scope>NUCLEOTIDE SEQUENCE</scope>
    <source>
        <strain evidence="4">JCM 12687</strain>
    </source>
</reference>
<feature type="signal peptide" evidence="3">
    <location>
        <begin position="1"/>
        <end position="24"/>
    </location>
</feature>
<dbReference type="GO" id="GO:0000270">
    <property type="term" value="P:peptidoglycan metabolic process"/>
    <property type="evidence" value="ECO:0007669"/>
    <property type="project" value="TreeGrafter"/>
</dbReference>
<dbReference type="RefSeq" id="WP_083131175.1">
    <property type="nucleotide sequence ID" value="NZ_AP022606.1"/>
</dbReference>
<dbReference type="Proteomes" id="UP000467379">
    <property type="component" value="Chromosome"/>
</dbReference>
<dbReference type="Gene3D" id="3.50.80.20">
    <property type="entry name" value="D-Ala-D-Ala carboxypeptidase C, peptidase S13"/>
    <property type="match status" value="1"/>
</dbReference>
<dbReference type="GO" id="GO:0004185">
    <property type="term" value="F:serine-type carboxypeptidase activity"/>
    <property type="evidence" value="ECO:0007669"/>
    <property type="project" value="InterPro"/>
</dbReference>
<dbReference type="EMBL" id="MVHM01000003">
    <property type="protein sequence ID" value="ORA39693.1"/>
    <property type="molecule type" value="Genomic_DNA"/>
</dbReference>
<reference evidence="4 7" key="2">
    <citation type="journal article" date="2019" name="Emerg. Microbes Infect.">
        <title>Comprehensive subspecies identification of 175 nontuberculous mycobacteria species based on 7547 genomic profiles.</title>
        <authorList>
            <person name="Matsumoto Y."/>
            <person name="Kinjo T."/>
            <person name="Motooka D."/>
            <person name="Nabeya D."/>
            <person name="Jung N."/>
            <person name="Uechi K."/>
            <person name="Horii T."/>
            <person name="Iida T."/>
            <person name="Fujita J."/>
            <person name="Nakamura S."/>
        </authorList>
    </citation>
    <scope>NUCLEOTIDE SEQUENCE [LARGE SCALE GENOMIC DNA]</scope>
    <source>
        <strain evidence="4 7">JCM 12687</strain>
    </source>
</reference>
<organism evidence="5 6">
    <name type="scientific">Mycobacterium branderi</name>
    <dbReference type="NCBI Taxonomy" id="43348"/>
    <lineage>
        <taxon>Bacteria</taxon>
        <taxon>Bacillati</taxon>
        <taxon>Actinomycetota</taxon>
        <taxon>Actinomycetes</taxon>
        <taxon>Mycobacteriales</taxon>
        <taxon>Mycobacteriaceae</taxon>
        <taxon>Mycobacterium</taxon>
    </lineage>
</organism>
<evidence type="ECO:0000256" key="3">
    <source>
        <dbReference type="SAM" id="SignalP"/>
    </source>
</evidence>
<dbReference type="EMBL" id="AP022606">
    <property type="protein sequence ID" value="BBZ11724.1"/>
    <property type="molecule type" value="Genomic_DNA"/>
</dbReference>
<reference evidence="5 6" key="1">
    <citation type="submission" date="2016-12" db="EMBL/GenBank/DDBJ databases">
        <title>The new phylogeny of genus Mycobacterium.</title>
        <authorList>
            <person name="Tortoli E."/>
            <person name="Trovato A."/>
            <person name="Cirillo D.M."/>
        </authorList>
    </citation>
    <scope>NUCLEOTIDE SEQUENCE [LARGE SCALE GENOMIC DNA]</scope>
    <source>
        <strain evidence="5 6">DSM 44624</strain>
    </source>
</reference>
<dbReference type="InterPro" id="IPR012338">
    <property type="entry name" value="Beta-lactam/transpept-like"/>
</dbReference>
<sequence>MRGLAALVVAVLLVAACTTKESTAAHGELPDAARKIMQKPAYATARWLYYVADRDSGEVLLSQRPDEMVFTGSTGKQFTIGTLYDTLGPNTRLTTPVYATAPTHDGVLHGDVILVASGDLAMGGRGAMDGRVNDAFDATHIDHVYGDIAPNARRVNDDPLAGLDDLARQIAAKGVKTVDGDVIVDTRIWQTNQGHEGAVPPIFVNDNVLDIDVTPGTVGQIASIQTTPRTTAFTVQSKVSTVKPDNPPSLEVTADPANPHSIVVSGLVPQGKPALTIYRVPDATAWGRTLFVEALTRAGIAVRAAAIGPNDESRLPPANSYSGNRRLAALQSPPLQAFGSMILRTSYNTGANAMLCLLATKSRSTECSDGLQTIRATVAKSGVVSDAVVLTDGEGAYPASATPKQVTDWVKWAAAQPWGRAFVVGQPVLGETGTIAAVGRNSPAKGKVQAKTGTVAVADPATGRALFNVQSLAGYLTTDKGRHVVFDVSMSGATYPDVLTGLKQANDDVGMVAAQIQESLSK</sequence>
<feature type="chain" id="PRO_5044657949" evidence="3">
    <location>
        <begin position="25"/>
        <end position="522"/>
    </location>
</feature>
<evidence type="ECO:0000256" key="2">
    <source>
        <dbReference type="ARBA" id="ARBA00022801"/>
    </source>
</evidence>
<evidence type="ECO:0000313" key="5">
    <source>
        <dbReference type="EMBL" id="ORA39693.1"/>
    </source>
</evidence>
<keyword evidence="2" id="KW-0378">Hydrolase</keyword>
<keyword evidence="3" id="KW-0732">Signal</keyword>
<evidence type="ECO:0000313" key="7">
    <source>
        <dbReference type="Proteomes" id="UP000467379"/>
    </source>
</evidence>
<name>A0A7I7W2A6_9MYCO</name>
<comment type="similarity">
    <text evidence="1">Belongs to the peptidase S13 family.</text>
</comment>
<accession>A0A7I7W2A6</accession>
<keyword evidence="5" id="KW-0121">Carboxypeptidase</keyword>
<keyword evidence="5" id="KW-0645">Protease</keyword>
<dbReference type="PANTHER" id="PTHR30023:SF0">
    <property type="entry name" value="PENICILLIN-SENSITIVE CARBOXYPEPTIDASE A"/>
    <property type="match status" value="1"/>
</dbReference>
<dbReference type="AlphaFoldDB" id="A0A7I7W2A6"/>
<dbReference type="Proteomes" id="UP000192441">
    <property type="component" value="Unassembled WGS sequence"/>
</dbReference>
<evidence type="ECO:0000313" key="4">
    <source>
        <dbReference type="EMBL" id="BBZ11724.1"/>
    </source>
</evidence>